<organism evidence="1">
    <name type="scientific">marine sediment metagenome</name>
    <dbReference type="NCBI Taxonomy" id="412755"/>
    <lineage>
        <taxon>unclassified sequences</taxon>
        <taxon>metagenomes</taxon>
        <taxon>ecological metagenomes</taxon>
    </lineage>
</organism>
<name>A0A0F9EF12_9ZZZZ</name>
<proteinExistence type="predicted"/>
<sequence>MKRECLDHVLVLHERQCGWIVKEYVSYRCNGKSSELGRLCLERLAED</sequence>
<protein>
    <submittedName>
        <fullName evidence="1">Uncharacterized protein</fullName>
    </submittedName>
</protein>
<reference evidence="1" key="1">
    <citation type="journal article" date="2015" name="Nature">
        <title>Complex archaea that bridge the gap between prokaryotes and eukaryotes.</title>
        <authorList>
            <person name="Spang A."/>
            <person name="Saw J.H."/>
            <person name="Jorgensen S.L."/>
            <person name="Zaremba-Niedzwiedzka K."/>
            <person name="Martijn J."/>
            <person name="Lind A.E."/>
            <person name="van Eijk R."/>
            <person name="Schleper C."/>
            <person name="Guy L."/>
            <person name="Ettema T.J."/>
        </authorList>
    </citation>
    <scope>NUCLEOTIDE SEQUENCE</scope>
</reference>
<accession>A0A0F9EF12</accession>
<dbReference type="EMBL" id="LAZR01025197">
    <property type="protein sequence ID" value="KKL72678.1"/>
    <property type="molecule type" value="Genomic_DNA"/>
</dbReference>
<gene>
    <name evidence="1" type="ORF">LCGC14_2082500</name>
</gene>
<dbReference type="AlphaFoldDB" id="A0A0F9EF12"/>
<comment type="caution">
    <text evidence="1">The sequence shown here is derived from an EMBL/GenBank/DDBJ whole genome shotgun (WGS) entry which is preliminary data.</text>
</comment>
<evidence type="ECO:0000313" key="1">
    <source>
        <dbReference type="EMBL" id="KKL72678.1"/>
    </source>
</evidence>
<feature type="non-terminal residue" evidence="1">
    <location>
        <position position="1"/>
    </location>
</feature>